<organism evidence="2 3">
    <name type="scientific">Linum trigynum</name>
    <dbReference type="NCBI Taxonomy" id="586398"/>
    <lineage>
        <taxon>Eukaryota</taxon>
        <taxon>Viridiplantae</taxon>
        <taxon>Streptophyta</taxon>
        <taxon>Embryophyta</taxon>
        <taxon>Tracheophyta</taxon>
        <taxon>Spermatophyta</taxon>
        <taxon>Magnoliopsida</taxon>
        <taxon>eudicotyledons</taxon>
        <taxon>Gunneridae</taxon>
        <taxon>Pentapetalae</taxon>
        <taxon>rosids</taxon>
        <taxon>fabids</taxon>
        <taxon>Malpighiales</taxon>
        <taxon>Linaceae</taxon>
        <taxon>Linum</taxon>
    </lineage>
</organism>
<dbReference type="PANTHER" id="PTHR33223">
    <property type="entry name" value="CCHC-TYPE DOMAIN-CONTAINING PROTEIN"/>
    <property type="match status" value="1"/>
</dbReference>
<evidence type="ECO:0008006" key="4">
    <source>
        <dbReference type="Google" id="ProtNLM"/>
    </source>
</evidence>
<reference evidence="2 3" key="1">
    <citation type="submission" date="2024-04" db="EMBL/GenBank/DDBJ databases">
        <authorList>
            <person name="Fracassetti M."/>
        </authorList>
    </citation>
    <scope>NUCLEOTIDE SEQUENCE [LARGE SCALE GENOMIC DNA]</scope>
</reference>
<evidence type="ECO:0000256" key="1">
    <source>
        <dbReference type="SAM" id="MobiDB-lite"/>
    </source>
</evidence>
<evidence type="ECO:0000313" key="2">
    <source>
        <dbReference type="EMBL" id="CAL1388100.1"/>
    </source>
</evidence>
<dbReference type="EMBL" id="OZ034818">
    <property type="protein sequence ID" value="CAL1388100.1"/>
    <property type="molecule type" value="Genomic_DNA"/>
</dbReference>
<sequence>MESESSRPAGGSGDKKKYVQPTVEELQTQIEQLKAQIKTLTLTPPPNGVHGSSSQQQEIPGGSVQPNGTSAPPPPSQPDLSYLEAHLTPGFLGDPDHGRPLAQTILEQPNPPNFQMPHHLPEYYGTSDPEDNLSAFQILMPFVGASDATMCKLFLATLRGVAFQWYTQLCNGLIHMITGT</sequence>
<protein>
    <recommendedName>
        <fullName evidence="4">Retrotransposon gag domain-containing protein</fullName>
    </recommendedName>
</protein>
<accession>A0AAV2ERR2</accession>
<feature type="region of interest" description="Disordered" evidence="1">
    <location>
        <begin position="37"/>
        <end position="117"/>
    </location>
</feature>
<dbReference type="AlphaFoldDB" id="A0AAV2ERR2"/>
<keyword evidence="3" id="KW-1185">Reference proteome</keyword>
<evidence type="ECO:0000313" key="3">
    <source>
        <dbReference type="Proteomes" id="UP001497516"/>
    </source>
</evidence>
<name>A0AAV2ERR2_9ROSI</name>
<gene>
    <name evidence="2" type="ORF">LTRI10_LOCUS29044</name>
</gene>
<feature type="region of interest" description="Disordered" evidence="1">
    <location>
        <begin position="1"/>
        <end position="23"/>
    </location>
</feature>
<dbReference type="PANTHER" id="PTHR33223:SF10">
    <property type="entry name" value="AMINOTRANSFERASE-LIKE PLANT MOBILE DOMAIN-CONTAINING PROTEIN"/>
    <property type="match status" value="1"/>
</dbReference>
<feature type="compositionally biased region" description="Polar residues" evidence="1">
    <location>
        <begin position="50"/>
        <end position="70"/>
    </location>
</feature>
<proteinExistence type="predicted"/>
<dbReference type="Proteomes" id="UP001497516">
    <property type="component" value="Chromosome 5"/>
</dbReference>